<dbReference type="EMBL" id="JAUOPU010000018">
    <property type="protein sequence ID" value="MDO6543991.1"/>
    <property type="molecule type" value="Genomic_DNA"/>
</dbReference>
<evidence type="ECO:0000313" key="19">
    <source>
        <dbReference type="EMBL" id="MDO6543991.1"/>
    </source>
</evidence>
<evidence type="ECO:0000259" key="17">
    <source>
        <dbReference type="Pfam" id="PF00593"/>
    </source>
</evidence>
<dbReference type="GO" id="GO:0015344">
    <property type="term" value="F:siderophore uptake transmembrane transporter activity"/>
    <property type="evidence" value="ECO:0007669"/>
    <property type="project" value="TreeGrafter"/>
</dbReference>
<keyword evidence="3 15" id="KW-0813">Transport</keyword>
<dbReference type="Proteomes" id="UP001170624">
    <property type="component" value="Unassembled WGS sequence"/>
</dbReference>
<dbReference type="AlphaFoldDB" id="A0AAW7Y6R2"/>
<reference evidence="19" key="1">
    <citation type="submission" date="2023-07" db="EMBL/GenBank/DDBJ databases">
        <title>Genome content predicts the carbon catabolic preferences of heterotrophic bacteria.</title>
        <authorList>
            <person name="Gralka M."/>
        </authorList>
    </citation>
    <scope>NUCLEOTIDE SEQUENCE</scope>
    <source>
        <strain evidence="19">G2M05</strain>
    </source>
</reference>
<evidence type="ECO:0000256" key="3">
    <source>
        <dbReference type="ARBA" id="ARBA00022448"/>
    </source>
</evidence>
<evidence type="ECO:0000256" key="15">
    <source>
        <dbReference type="PROSITE-ProRule" id="PRU01360"/>
    </source>
</evidence>
<dbReference type="InterPro" id="IPR037066">
    <property type="entry name" value="Plug_dom_sf"/>
</dbReference>
<sequence>MAYSWSAMANDGAKEETMVVVASRAPKSISDIPGTVWYVDSDTIDQEYRGGKNLSDILSSAVPSLDLGSQGRTNYGQNLRGRAMLVMIDGVSLNSSRSISRQLDSIDPFNIERVEVLSGATSIYGAGATGGVLNIVTKKAQGEELQFESFVSTSSGLNGGDDFDYKLAQSVSGGNELIQGRASLVYGETQGYYDANGNIIVPDITQGSMQFNRVIDALGSVTITPSDTQTVTLLAQYYNSQQDSPYGLYFGKNLAGAPNNPTGNPADTSLIDVRKGYESDRQGGTERIMLNANYHNAEFLAHELLVQASYRSEKMSFIPFIYGSYLAASQQDTDVLSLRTAMVKTSDRWTLTYGLDGYIDKLSSDQIIFDPATSYASGGLVNKSKATIGRYPGTEVASLAGFVQGSFDITADWSVEAGYRYQYMNNKIDSFVDAKMQRNIALGKGKSADAVAGGETDYKVGLFNVGTIYRFSPQTQVWANVSQGFDLPDPAKYYGYGKYQDSNGDGHFELIDSINVSESKLEGVKTNSYELGFRQQGDAFSVQAAAYISTSDKTVKHSSRNLSVEVKDADKRIYGAEAQASYWITEQLQLGAMGHLVKSEEKNTDGEWKKLSVNYASASKAGAWLGWYDDNFMVKLQNQTLFKLTDDKDGQIDGYSTFDMIGSVALPVGSLGFGIQNLLNEDYTTVWGQRAKGWYSYYGPEEMFDYKGRGRTYTLNYQLTY</sequence>
<dbReference type="CDD" id="cd01347">
    <property type="entry name" value="ligand_gated_channel"/>
    <property type="match status" value="1"/>
</dbReference>
<keyword evidence="8" id="KW-0408">Iron</keyword>
<keyword evidence="10 16" id="KW-0798">TonB box</keyword>
<evidence type="ECO:0000256" key="6">
    <source>
        <dbReference type="ARBA" id="ARBA00022692"/>
    </source>
</evidence>
<protein>
    <recommendedName>
        <fullName evidence="14">Ferric aerobactin receptor</fullName>
    </recommendedName>
</protein>
<evidence type="ECO:0000256" key="1">
    <source>
        <dbReference type="ARBA" id="ARBA00004571"/>
    </source>
</evidence>
<dbReference type="FunFam" id="2.170.130.10:FF:000011">
    <property type="entry name" value="TonB-dependent siderophore receptor"/>
    <property type="match status" value="1"/>
</dbReference>
<comment type="caution">
    <text evidence="19">The sequence shown here is derived from an EMBL/GenBank/DDBJ whole genome shotgun (WGS) entry which is preliminary data.</text>
</comment>
<evidence type="ECO:0000256" key="14">
    <source>
        <dbReference type="ARBA" id="ARBA00072094"/>
    </source>
</evidence>
<keyword evidence="7" id="KW-0732">Signal</keyword>
<dbReference type="Gene3D" id="2.170.130.10">
    <property type="entry name" value="TonB-dependent receptor, plug domain"/>
    <property type="match status" value="1"/>
</dbReference>
<proteinExistence type="inferred from homology"/>
<evidence type="ECO:0000256" key="4">
    <source>
        <dbReference type="ARBA" id="ARBA00022452"/>
    </source>
</evidence>
<name>A0AAW7Y6R2_9GAMM</name>
<feature type="domain" description="TonB-dependent receptor-like beta-barrel" evidence="17">
    <location>
        <begin position="224"/>
        <end position="678"/>
    </location>
</feature>
<dbReference type="PANTHER" id="PTHR30069:SF42">
    <property type="entry name" value="FERRIC AEROBACTIN RECEPTOR"/>
    <property type="match status" value="1"/>
</dbReference>
<evidence type="ECO:0000256" key="8">
    <source>
        <dbReference type="ARBA" id="ARBA00023004"/>
    </source>
</evidence>
<comment type="similarity">
    <text evidence="2 15 16">Belongs to the TonB-dependent receptor family.</text>
</comment>
<keyword evidence="11 15" id="KW-0472">Membrane</keyword>
<keyword evidence="4 15" id="KW-1134">Transmembrane beta strand</keyword>
<keyword evidence="5" id="KW-0410">Iron transport</keyword>
<evidence type="ECO:0000256" key="12">
    <source>
        <dbReference type="ARBA" id="ARBA00023170"/>
    </source>
</evidence>
<evidence type="ECO:0000256" key="9">
    <source>
        <dbReference type="ARBA" id="ARBA00023065"/>
    </source>
</evidence>
<keyword evidence="9" id="KW-0406">Ion transport</keyword>
<dbReference type="Gene3D" id="2.40.170.20">
    <property type="entry name" value="TonB-dependent receptor, beta-barrel domain"/>
    <property type="match status" value="1"/>
</dbReference>
<evidence type="ECO:0000256" key="2">
    <source>
        <dbReference type="ARBA" id="ARBA00009810"/>
    </source>
</evidence>
<dbReference type="SUPFAM" id="SSF56935">
    <property type="entry name" value="Porins"/>
    <property type="match status" value="1"/>
</dbReference>
<dbReference type="GO" id="GO:0009279">
    <property type="term" value="C:cell outer membrane"/>
    <property type="evidence" value="ECO:0007669"/>
    <property type="project" value="UniProtKB-SubCell"/>
</dbReference>
<evidence type="ECO:0000256" key="13">
    <source>
        <dbReference type="ARBA" id="ARBA00023237"/>
    </source>
</evidence>
<evidence type="ECO:0000256" key="16">
    <source>
        <dbReference type="RuleBase" id="RU003357"/>
    </source>
</evidence>
<dbReference type="GO" id="GO:0038023">
    <property type="term" value="F:signaling receptor activity"/>
    <property type="evidence" value="ECO:0007669"/>
    <property type="project" value="InterPro"/>
</dbReference>
<dbReference type="InterPro" id="IPR010105">
    <property type="entry name" value="TonB_sidphr_rcpt"/>
</dbReference>
<keyword evidence="12 19" id="KW-0675">Receptor</keyword>
<dbReference type="InterPro" id="IPR036942">
    <property type="entry name" value="Beta-barrel_TonB_sf"/>
</dbReference>
<comment type="subcellular location">
    <subcellularLocation>
        <location evidence="1 15">Cell outer membrane</location>
        <topology evidence="1 15">Multi-pass membrane protein</topology>
    </subcellularLocation>
</comment>
<gene>
    <name evidence="19" type="ORF">Q4568_15705</name>
</gene>
<organism evidence="19 20">
    <name type="scientific">Photobacterium sanguinicancri</name>
    <dbReference type="NCBI Taxonomy" id="875932"/>
    <lineage>
        <taxon>Bacteria</taxon>
        <taxon>Pseudomonadati</taxon>
        <taxon>Pseudomonadota</taxon>
        <taxon>Gammaproteobacteria</taxon>
        <taxon>Vibrionales</taxon>
        <taxon>Vibrionaceae</taxon>
        <taxon>Photobacterium</taxon>
    </lineage>
</organism>
<evidence type="ECO:0000256" key="10">
    <source>
        <dbReference type="ARBA" id="ARBA00023077"/>
    </source>
</evidence>
<evidence type="ECO:0000313" key="20">
    <source>
        <dbReference type="Proteomes" id="UP001170624"/>
    </source>
</evidence>
<accession>A0AAW7Y6R2</accession>
<dbReference type="InterPro" id="IPR012910">
    <property type="entry name" value="Plug_dom"/>
</dbReference>
<dbReference type="InterPro" id="IPR039426">
    <property type="entry name" value="TonB-dep_rcpt-like"/>
</dbReference>
<dbReference type="FunFam" id="2.40.170.20:FF:000007">
    <property type="entry name" value="Ferric aerobactin receptor"/>
    <property type="match status" value="1"/>
</dbReference>
<dbReference type="Pfam" id="PF07715">
    <property type="entry name" value="Plug"/>
    <property type="match status" value="1"/>
</dbReference>
<evidence type="ECO:0000259" key="18">
    <source>
        <dbReference type="Pfam" id="PF07715"/>
    </source>
</evidence>
<evidence type="ECO:0000256" key="11">
    <source>
        <dbReference type="ARBA" id="ARBA00023136"/>
    </source>
</evidence>
<evidence type="ECO:0000256" key="5">
    <source>
        <dbReference type="ARBA" id="ARBA00022496"/>
    </source>
</evidence>
<keyword evidence="6 15" id="KW-0812">Transmembrane</keyword>
<dbReference type="GO" id="GO:0044718">
    <property type="term" value="P:siderophore transmembrane transport"/>
    <property type="evidence" value="ECO:0007669"/>
    <property type="project" value="TreeGrafter"/>
</dbReference>
<dbReference type="InterPro" id="IPR000531">
    <property type="entry name" value="Beta-barrel_TonB"/>
</dbReference>
<dbReference type="PROSITE" id="PS52016">
    <property type="entry name" value="TONB_DEPENDENT_REC_3"/>
    <property type="match status" value="1"/>
</dbReference>
<feature type="domain" description="TonB-dependent receptor plug" evidence="18">
    <location>
        <begin position="29"/>
        <end position="132"/>
    </location>
</feature>
<evidence type="ECO:0000256" key="7">
    <source>
        <dbReference type="ARBA" id="ARBA00022729"/>
    </source>
</evidence>
<dbReference type="NCBIfam" id="TIGR01783">
    <property type="entry name" value="TonB-siderophor"/>
    <property type="match status" value="1"/>
</dbReference>
<dbReference type="Pfam" id="PF00593">
    <property type="entry name" value="TonB_dep_Rec_b-barrel"/>
    <property type="match status" value="1"/>
</dbReference>
<dbReference type="PANTHER" id="PTHR30069">
    <property type="entry name" value="TONB-DEPENDENT OUTER MEMBRANE RECEPTOR"/>
    <property type="match status" value="1"/>
</dbReference>
<keyword evidence="13 15" id="KW-0998">Cell outer membrane</keyword>